<gene>
    <name evidence="2" type="ORF">Daus18300_000288</name>
</gene>
<comment type="caution">
    <text evidence="2">The sequence shown here is derived from an EMBL/GenBank/DDBJ whole genome shotgun (WGS) entry which is preliminary data.</text>
</comment>
<dbReference type="Proteomes" id="UP001583177">
    <property type="component" value="Unassembled WGS sequence"/>
</dbReference>
<feature type="region of interest" description="Disordered" evidence="1">
    <location>
        <begin position="377"/>
        <end position="553"/>
    </location>
</feature>
<evidence type="ECO:0000256" key="1">
    <source>
        <dbReference type="SAM" id="MobiDB-lite"/>
    </source>
</evidence>
<accession>A0ABR3Y5K4</accession>
<evidence type="ECO:0000313" key="2">
    <source>
        <dbReference type="EMBL" id="KAL1883230.1"/>
    </source>
</evidence>
<feature type="region of interest" description="Disordered" evidence="1">
    <location>
        <begin position="1"/>
        <end position="20"/>
    </location>
</feature>
<feature type="compositionally biased region" description="Acidic residues" evidence="1">
    <location>
        <begin position="446"/>
        <end position="476"/>
    </location>
</feature>
<proteinExistence type="predicted"/>
<reference evidence="2 3" key="1">
    <citation type="journal article" date="2024" name="IMA Fungus">
        <title>IMA Genome - F19 : A genome assembly and annotation guide to empower mycologists, including annotated draft genome sequences of Ceratocystis pirilliformis, Diaporthe australafricana, Fusarium ophioides, Paecilomyces lecythidis, and Sporothrix stenoceras.</title>
        <authorList>
            <person name="Aylward J."/>
            <person name="Wilson A.M."/>
            <person name="Visagie C.M."/>
            <person name="Spraker J."/>
            <person name="Barnes I."/>
            <person name="Buitendag C."/>
            <person name="Ceriani C."/>
            <person name="Del Mar Angel L."/>
            <person name="du Plessis D."/>
            <person name="Fuchs T."/>
            <person name="Gasser K."/>
            <person name="Kramer D."/>
            <person name="Li W."/>
            <person name="Munsamy K."/>
            <person name="Piso A."/>
            <person name="Price J.L."/>
            <person name="Sonnekus B."/>
            <person name="Thomas C."/>
            <person name="van der Nest A."/>
            <person name="van Dijk A."/>
            <person name="van Heerden A."/>
            <person name="van Vuuren N."/>
            <person name="Yilmaz N."/>
            <person name="Duong T.A."/>
            <person name="van der Merwe N.A."/>
            <person name="Wingfield M.J."/>
            <person name="Wingfield B.D."/>
        </authorList>
    </citation>
    <scope>NUCLEOTIDE SEQUENCE [LARGE SCALE GENOMIC DNA]</scope>
    <source>
        <strain evidence="2 3">CMW 18300</strain>
    </source>
</reference>
<protein>
    <submittedName>
        <fullName evidence="2">Uncharacterized protein</fullName>
    </submittedName>
</protein>
<keyword evidence="3" id="KW-1185">Reference proteome</keyword>
<organism evidence="2 3">
    <name type="scientific">Diaporthe australafricana</name>
    <dbReference type="NCBI Taxonomy" id="127596"/>
    <lineage>
        <taxon>Eukaryota</taxon>
        <taxon>Fungi</taxon>
        <taxon>Dikarya</taxon>
        <taxon>Ascomycota</taxon>
        <taxon>Pezizomycotina</taxon>
        <taxon>Sordariomycetes</taxon>
        <taxon>Sordariomycetidae</taxon>
        <taxon>Diaporthales</taxon>
        <taxon>Diaporthaceae</taxon>
        <taxon>Diaporthe</taxon>
    </lineage>
</organism>
<evidence type="ECO:0000313" key="3">
    <source>
        <dbReference type="Proteomes" id="UP001583177"/>
    </source>
</evidence>
<name>A0ABR3Y5K4_9PEZI</name>
<feature type="compositionally biased region" description="Low complexity" evidence="1">
    <location>
        <begin position="543"/>
        <end position="553"/>
    </location>
</feature>
<sequence length="553" mass="62350">MPPKKAAHGALKNKGPAKMSREQEFIKELIEENRERVSANILETIKKTKTEYNWSKNSRENTERFRALIPKPSFDESWIENDEAALVARADGDSAFDHLCTFETYLGGVWKTAYKFMECLATDIIGPKTHLKFVSDHARSKNKYWARAFCMHLQDIIVQPVFSRNPAKVALAMQWAVICRTKDRRKWRLSGCDDDFFLRILVEVINNHQDGSKAPHLLRRMAKEIFRSKYPGRGDSTWCQLLQRIGEAVVASRKVSQPAIDNGEQENGYFRFYEVNTTDLKIIITAIREMTVCSFPMWNDPDLVARTVLFSRHNLDLPYQKEIVDANMAVLLSRERAALRGAGEPSEALGVDNPAHDNILDGTAALEDVEAEALRQISAEKNDKNRKAGKKVSSASRRTRVDSEVSEEDIESGGFTESSSSESERPVKTPRGRPRKQAVLVISSDESSEAEAEEDEGEDKLRQEDDEEKDEEELSEDSSSLPPFTPPRRGVAKTIQRKRGPPRNSRAVFSESSPEPEPAAKKTRISRAESESSIAKSDDEWDLSSSSLPVISS</sequence>
<dbReference type="EMBL" id="JAWRVE010000002">
    <property type="protein sequence ID" value="KAL1883230.1"/>
    <property type="molecule type" value="Genomic_DNA"/>
</dbReference>